<dbReference type="GO" id="GO:0051536">
    <property type="term" value="F:iron-sulfur cluster binding"/>
    <property type="evidence" value="ECO:0007669"/>
    <property type="project" value="UniProtKB-KW"/>
</dbReference>
<dbReference type="AlphaFoldDB" id="A0A1M5YFW1"/>
<protein>
    <submittedName>
        <fullName evidence="6">CoA-substrate-specific enzyme activase, putative</fullName>
    </submittedName>
</protein>
<dbReference type="InterPro" id="IPR002731">
    <property type="entry name" value="ATPase_BadF"/>
</dbReference>
<feature type="domain" description="ATPase BadF/BadG/BcrA/BcrD type" evidence="5">
    <location>
        <begin position="4"/>
        <end position="246"/>
    </location>
</feature>
<reference evidence="6 7" key="1">
    <citation type="submission" date="2016-11" db="EMBL/GenBank/DDBJ databases">
        <authorList>
            <person name="Jaros S."/>
            <person name="Januszkiewicz K."/>
            <person name="Wedrychowicz H."/>
        </authorList>
    </citation>
    <scope>NUCLEOTIDE SEQUENCE [LARGE SCALE GENOMIC DNA]</scope>
    <source>
        <strain evidence="6 7">DSM 6191</strain>
    </source>
</reference>
<dbReference type="InterPro" id="IPR008275">
    <property type="entry name" value="CoA_E_activase_dom"/>
</dbReference>
<dbReference type="CDD" id="cd24036">
    <property type="entry name" value="ASKHA_NBD_BcrAD_BadFG_HgdC_HadI"/>
    <property type="match status" value="1"/>
</dbReference>
<name>A0A1M5YFW1_9CLOT</name>
<sequence>MYSIGIDSGSTSTKGILYNGNIVKKIITKTTSRPRESMMKIYSDLSYGLEDKPYVVLTGYGRELADFGDKKVTEITCHGKGAKYLCENTRTVIDIGGQDSKVIKLDRDGNLTDFLMNDKCAAGTGRFLEVMVKTLDEELPSIDSLTKGVKPYPISSMCTVFAESEVISLIAKEVPREEILSGILSSIAKRTATFASKLNIEEGVFFSGGVSRSEEFKRRLEGFINKEIKVSPLSQYAGAIGAAIIGYEKQFKLRK</sequence>
<evidence type="ECO:0000313" key="7">
    <source>
        <dbReference type="Proteomes" id="UP000184241"/>
    </source>
</evidence>
<dbReference type="NCBIfam" id="TIGR00241">
    <property type="entry name" value="CoA_E_activ"/>
    <property type="match status" value="1"/>
</dbReference>
<dbReference type="PANTHER" id="PTHR32329">
    <property type="entry name" value="BIFUNCTIONAL PROTEIN [INCLUDES 2-HYDROXYACYL-COA DEHYDRATASE (N-TER) AND ITS ACTIVATOR DOMAIN (C_TERM)-RELATED"/>
    <property type="match status" value="1"/>
</dbReference>
<gene>
    <name evidence="6" type="ORF">SAMN02745941_01964</name>
</gene>
<keyword evidence="3" id="KW-0408">Iron</keyword>
<evidence type="ECO:0000259" key="5">
    <source>
        <dbReference type="Pfam" id="PF01869"/>
    </source>
</evidence>
<dbReference type="PANTHER" id="PTHR32329:SF2">
    <property type="entry name" value="BIFUNCTIONAL PROTEIN [INCLUDES 2-HYDROXYACYL-COA DEHYDRATASE (N-TER) AND ITS ACTIVATOR DOMAIN (C_TERM)"/>
    <property type="match status" value="1"/>
</dbReference>
<proteinExistence type="predicted"/>
<organism evidence="6 7">
    <name type="scientific">Clostridium intestinale DSM 6191</name>
    <dbReference type="NCBI Taxonomy" id="1121320"/>
    <lineage>
        <taxon>Bacteria</taxon>
        <taxon>Bacillati</taxon>
        <taxon>Bacillota</taxon>
        <taxon>Clostridia</taxon>
        <taxon>Eubacteriales</taxon>
        <taxon>Clostridiaceae</taxon>
        <taxon>Clostridium</taxon>
    </lineage>
</organism>
<dbReference type="InterPro" id="IPR051805">
    <property type="entry name" value="Dehydratase_Activator_Redct"/>
</dbReference>
<accession>A0A1M5YFW1</accession>
<comment type="cofactor">
    <cofactor evidence="1">
        <name>[4Fe-4S] cluster</name>
        <dbReference type="ChEBI" id="CHEBI:49883"/>
    </cofactor>
</comment>
<evidence type="ECO:0000313" key="6">
    <source>
        <dbReference type="EMBL" id="SHI10925.1"/>
    </source>
</evidence>
<keyword evidence="4" id="KW-0411">Iron-sulfur</keyword>
<dbReference type="RefSeq" id="WP_073019030.1">
    <property type="nucleotide sequence ID" value="NZ_FQXU01000006.1"/>
</dbReference>
<dbReference type="InterPro" id="IPR043129">
    <property type="entry name" value="ATPase_NBD"/>
</dbReference>
<dbReference type="SUPFAM" id="SSF53067">
    <property type="entry name" value="Actin-like ATPase domain"/>
    <property type="match status" value="1"/>
</dbReference>
<dbReference type="Pfam" id="PF01869">
    <property type="entry name" value="BcrAD_BadFG"/>
    <property type="match status" value="1"/>
</dbReference>
<keyword evidence="2" id="KW-0479">Metal-binding</keyword>
<dbReference type="Proteomes" id="UP000184241">
    <property type="component" value="Unassembled WGS sequence"/>
</dbReference>
<dbReference type="GO" id="GO:0046872">
    <property type="term" value="F:metal ion binding"/>
    <property type="evidence" value="ECO:0007669"/>
    <property type="project" value="UniProtKB-KW"/>
</dbReference>
<evidence type="ECO:0000256" key="3">
    <source>
        <dbReference type="ARBA" id="ARBA00023004"/>
    </source>
</evidence>
<dbReference type="Gene3D" id="3.30.420.40">
    <property type="match status" value="2"/>
</dbReference>
<evidence type="ECO:0000256" key="2">
    <source>
        <dbReference type="ARBA" id="ARBA00022723"/>
    </source>
</evidence>
<dbReference type="EMBL" id="FQXU01000006">
    <property type="protein sequence ID" value="SHI10925.1"/>
    <property type="molecule type" value="Genomic_DNA"/>
</dbReference>
<evidence type="ECO:0000256" key="1">
    <source>
        <dbReference type="ARBA" id="ARBA00001966"/>
    </source>
</evidence>
<evidence type="ECO:0000256" key="4">
    <source>
        <dbReference type="ARBA" id="ARBA00023014"/>
    </source>
</evidence>